<accession>A0A0U1QM69</accession>
<dbReference type="EMBL" id="AFVQ02000154">
    <property type="protein sequence ID" value="KLI01907.1"/>
    <property type="molecule type" value="Genomic_DNA"/>
</dbReference>
<keyword evidence="2" id="KW-0812">Transmembrane</keyword>
<feature type="compositionally biased region" description="Basic and acidic residues" evidence="1">
    <location>
        <begin position="133"/>
        <end position="143"/>
    </location>
</feature>
<evidence type="ECO:0000313" key="3">
    <source>
        <dbReference type="EMBL" id="KLI01907.1"/>
    </source>
</evidence>
<feature type="region of interest" description="Disordered" evidence="1">
    <location>
        <begin position="120"/>
        <end position="143"/>
    </location>
</feature>
<feature type="transmembrane region" description="Helical" evidence="2">
    <location>
        <begin position="62"/>
        <end position="80"/>
    </location>
</feature>
<gene>
    <name evidence="3" type="ORF">SINU_10900</name>
</gene>
<name>A0A0U1QM69_9BACL</name>
<comment type="caution">
    <text evidence="3">The sequence shown here is derived from an EMBL/GenBank/DDBJ whole genome shotgun (WGS) entry which is preliminary data.</text>
</comment>
<dbReference type="Proteomes" id="UP000035553">
    <property type="component" value="Unassembled WGS sequence"/>
</dbReference>
<dbReference type="AlphaFoldDB" id="A0A0U1QM69"/>
<sequence length="143" mass="15892">MRNRKSGSVSANKKSNRGKTLLKTIGSVLFAIIATSHHWLHILLISVGLTSIGAVLFNMPPLLKVILLLISLVISIRFIFVAKRKWRHERPVAWVYAIASILSIVIVFSAVPQTISTIIQPPSNTQNPNSINTHDHNHSDMNK</sequence>
<feature type="compositionally biased region" description="Polar residues" evidence="1">
    <location>
        <begin position="120"/>
        <end position="132"/>
    </location>
</feature>
<feature type="transmembrane region" description="Helical" evidence="2">
    <location>
        <begin position="92"/>
        <end position="111"/>
    </location>
</feature>
<proteinExistence type="predicted"/>
<feature type="transmembrane region" description="Helical" evidence="2">
    <location>
        <begin position="21"/>
        <end position="42"/>
    </location>
</feature>
<evidence type="ECO:0000256" key="2">
    <source>
        <dbReference type="SAM" id="Phobius"/>
    </source>
</evidence>
<keyword evidence="2" id="KW-0472">Membrane</keyword>
<evidence type="ECO:0000313" key="4">
    <source>
        <dbReference type="Proteomes" id="UP000035553"/>
    </source>
</evidence>
<keyword evidence="4" id="KW-1185">Reference proteome</keyword>
<evidence type="ECO:0000256" key="1">
    <source>
        <dbReference type="SAM" id="MobiDB-lite"/>
    </source>
</evidence>
<dbReference type="STRING" id="1069536.SINU_10900"/>
<keyword evidence="2" id="KW-1133">Transmembrane helix</keyword>
<organism evidence="3 4">
    <name type="scientific">Sporolactobacillus inulinus CASD</name>
    <dbReference type="NCBI Taxonomy" id="1069536"/>
    <lineage>
        <taxon>Bacteria</taxon>
        <taxon>Bacillati</taxon>
        <taxon>Bacillota</taxon>
        <taxon>Bacilli</taxon>
        <taxon>Bacillales</taxon>
        <taxon>Sporolactobacillaceae</taxon>
        <taxon>Sporolactobacillus</taxon>
    </lineage>
</organism>
<reference evidence="3 4" key="1">
    <citation type="journal article" date="2011" name="J. Bacteriol.">
        <title>Draft genome sequence of Sporolactobacillus inulinus strain CASD, an efficient D-lactic acid-producing bacterium with high-concentration lactate tolerance capability.</title>
        <authorList>
            <person name="Yu B."/>
            <person name="Su F."/>
            <person name="Wang L."/>
            <person name="Xu K."/>
            <person name="Zhao B."/>
            <person name="Xu P."/>
        </authorList>
    </citation>
    <scope>NUCLEOTIDE SEQUENCE [LARGE SCALE GENOMIC DNA]</scope>
    <source>
        <strain evidence="3 4">CASD</strain>
    </source>
</reference>
<protein>
    <submittedName>
        <fullName evidence="3">Uncharacterized protein</fullName>
    </submittedName>
</protein>